<keyword evidence="5 9" id="KW-0812">Transmembrane</keyword>
<dbReference type="GO" id="GO:0016020">
    <property type="term" value="C:membrane"/>
    <property type="evidence" value="ECO:0007669"/>
    <property type="project" value="UniProtKB-SubCell"/>
</dbReference>
<dbReference type="eggNOG" id="ENOG502SAAK">
    <property type="taxonomic scope" value="Eukaryota"/>
</dbReference>
<comment type="similarity">
    <text evidence="3">Belongs to the wax synthase family.</text>
</comment>
<feature type="transmembrane region" description="Helical" evidence="9">
    <location>
        <begin position="382"/>
        <end position="399"/>
    </location>
</feature>
<dbReference type="EMBL" id="KB469303">
    <property type="protein sequence ID" value="EPQ54466.1"/>
    <property type="molecule type" value="Genomic_DNA"/>
</dbReference>
<dbReference type="GO" id="GO:0006629">
    <property type="term" value="P:lipid metabolic process"/>
    <property type="evidence" value="ECO:0007669"/>
    <property type="project" value="InterPro"/>
</dbReference>
<feature type="transmembrane region" description="Helical" evidence="9">
    <location>
        <begin position="405"/>
        <end position="424"/>
    </location>
</feature>
<dbReference type="AlphaFoldDB" id="S7Q368"/>
<dbReference type="OrthoDB" id="1077582at2759"/>
<organism evidence="11 12">
    <name type="scientific">Gloeophyllum trabeum (strain ATCC 11539 / FP-39264 / Madison 617)</name>
    <name type="common">Brown rot fungus</name>
    <dbReference type="NCBI Taxonomy" id="670483"/>
    <lineage>
        <taxon>Eukaryota</taxon>
        <taxon>Fungi</taxon>
        <taxon>Dikarya</taxon>
        <taxon>Basidiomycota</taxon>
        <taxon>Agaricomycotina</taxon>
        <taxon>Agaricomycetes</taxon>
        <taxon>Gloeophyllales</taxon>
        <taxon>Gloeophyllaceae</taxon>
        <taxon>Gloeophyllum</taxon>
    </lineage>
</organism>
<evidence type="ECO:0000256" key="9">
    <source>
        <dbReference type="SAM" id="Phobius"/>
    </source>
</evidence>
<dbReference type="Pfam" id="PF13813">
    <property type="entry name" value="MBOAT_2"/>
    <property type="match status" value="1"/>
</dbReference>
<keyword evidence="6 9" id="KW-1133">Transmembrane helix</keyword>
<dbReference type="OMA" id="ANGHINP"/>
<keyword evidence="7 9" id="KW-0472">Membrane</keyword>
<dbReference type="PANTHER" id="PTHR31595:SF57">
    <property type="entry name" value="OS04G0481900 PROTEIN"/>
    <property type="match status" value="1"/>
</dbReference>
<dbReference type="InterPro" id="IPR044851">
    <property type="entry name" value="Wax_synthase"/>
</dbReference>
<comment type="pathway">
    <text evidence="2">Secondary metabolite biosynthesis.</text>
</comment>
<evidence type="ECO:0000256" key="6">
    <source>
        <dbReference type="ARBA" id="ARBA00022989"/>
    </source>
</evidence>
<reference evidence="11 12" key="1">
    <citation type="journal article" date="2012" name="Science">
        <title>The Paleozoic origin of enzymatic lignin decomposition reconstructed from 31 fungal genomes.</title>
        <authorList>
            <person name="Floudas D."/>
            <person name="Binder M."/>
            <person name="Riley R."/>
            <person name="Barry K."/>
            <person name="Blanchette R.A."/>
            <person name="Henrissat B."/>
            <person name="Martinez A.T."/>
            <person name="Otillar R."/>
            <person name="Spatafora J.W."/>
            <person name="Yadav J.S."/>
            <person name="Aerts A."/>
            <person name="Benoit I."/>
            <person name="Boyd A."/>
            <person name="Carlson A."/>
            <person name="Copeland A."/>
            <person name="Coutinho P.M."/>
            <person name="de Vries R.P."/>
            <person name="Ferreira P."/>
            <person name="Findley K."/>
            <person name="Foster B."/>
            <person name="Gaskell J."/>
            <person name="Glotzer D."/>
            <person name="Gorecki P."/>
            <person name="Heitman J."/>
            <person name="Hesse C."/>
            <person name="Hori C."/>
            <person name="Igarashi K."/>
            <person name="Jurgens J.A."/>
            <person name="Kallen N."/>
            <person name="Kersten P."/>
            <person name="Kohler A."/>
            <person name="Kuees U."/>
            <person name="Kumar T.K.A."/>
            <person name="Kuo A."/>
            <person name="LaButti K."/>
            <person name="Larrondo L.F."/>
            <person name="Lindquist E."/>
            <person name="Ling A."/>
            <person name="Lombard V."/>
            <person name="Lucas S."/>
            <person name="Lundell T."/>
            <person name="Martin R."/>
            <person name="McLaughlin D.J."/>
            <person name="Morgenstern I."/>
            <person name="Morin E."/>
            <person name="Murat C."/>
            <person name="Nagy L.G."/>
            <person name="Nolan M."/>
            <person name="Ohm R.A."/>
            <person name="Patyshakuliyeva A."/>
            <person name="Rokas A."/>
            <person name="Ruiz-Duenas F.J."/>
            <person name="Sabat G."/>
            <person name="Salamov A."/>
            <person name="Samejima M."/>
            <person name="Schmutz J."/>
            <person name="Slot J.C."/>
            <person name="St John F."/>
            <person name="Stenlid J."/>
            <person name="Sun H."/>
            <person name="Sun S."/>
            <person name="Syed K."/>
            <person name="Tsang A."/>
            <person name="Wiebenga A."/>
            <person name="Young D."/>
            <person name="Pisabarro A."/>
            <person name="Eastwood D.C."/>
            <person name="Martin F."/>
            <person name="Cullen D."/>
            <person name="Grigoriev I.V."/>
            <person name="Hibbett D.S."/>
        </authorList>
    </citation>
    <scope>NUCLEOTIDE SEQUENCE [LARGE SCALE GENOMIC DNA]</scope>
    <source>
        <strain evidence="11 12">ATCC 11539</strain>
    </source>
</reference>
<dbReference type="Proteomes" id="UP000030669">
    <property type="component" value="Unassembled WGS sequence"/>
</dbReference>
<dbReference type="PANTHER" id="PTHR31595">
    <property type="entry name" value="LONG-CHAIN-ALCOHOL O-FATTY-ACYLTRANSFERASE 3-RELATED"/>
    <property type="match status" value="1"/>
</dbReference>
<name>S7Q368_GLOTA</name>
<feature type="transmembrane region" description="Helical" evidence="9">
    <location>
        <begin position="89"/>
        <end position="110"/>
    </location>
</feature>
<dbReference type="KEGG" id="gtr:GLOTRDRAFT_61585"/>
<sequence length="441" mass="50082">MNYRRIYLELWSATYAAWRTVVPEPQNRTEVTWQTAPAMLMHFLPLLFQAYLVRRPDTYLIRLLLLPAVLSSLLHVGFGYMWTDPRLNVYNWALGLLAMFLIARALDFAFVKDGRKKLNEVEAGVPRGSSPDSDDSDLDRSEKPAHRSPTMTFLPLWFRDALEILFTARGLGWDFGKPVYVPRDSRPQERGPFLRATLLSFLKHFCLLDFQESLIKCVPGLSSPYGGSIFLSNLPPLQRYAVSTFAHILTGNCFVSGFQMVYDLCTLIDVGLLGHSPSSWPPIMENPWATDSLHGFWARRWHQLFRQIFLVFGGYPGAWLAGNVGMVVGAFVASGLYHELAIYAMGRGLDHRVTIFFGLQGFMVILEKLWRMATGRRVGGWWGRLWCYFVIIVLGQPAVDAWHVRGLAGGMVIFPIISPTRRILFPAMRYLWSIAAGSHAQ</sequence>
<feature type="region of interest" description="Disordered" evidence="8">
    <location>
        <begin position="122"/>
        <end position="147"/>
    </location>
</feature>
<dbReference type="InterPro" id="IPR032805">
    <property type="entry name" value="Wax_synthase_dom"/>
</dbReference>
<dbReference type="HOGENOM" id="CLU_034105_1_0_1"/>
<evidence type="ECO:0000313" key="11">
    <source>
        <dbReference type="EMBL" id="EPQ54466.1"/>
    </source>
</evidence>
<evidence type="ECO:0000256" key="1">
    <source>
        <dbReference type="ARBA" id="ARBA00004141"/>
    </source>
</evidence>
<keyword evidence="4" id="KW-0808">Transferase</keyword>
<dbReference type="GO" id="GO:0008374">
    <property type="term" value="F:O-acyltransferase activity"/>
    <property type="evidence" value="ECO:0007669"/>
    <property type="project" value="InterPro"/>
</dbReference>
<feature type="transmembrane region" description="Helical" evidence="9">
    <location>
        <begin position="308"/>
        <end position="333"/>
    </location>
</feature>
<evidence type="ECO:0000259" key="10">
    <source>
        <dbReference type="Pfam" id="PF13813"/>
    </source>
</evidence>
<evidence type="ECO:0000313" key="12">
    <source>
        <dbReference type="Proteomes" id="UP000030669"/>
    </source>
</evidence>
<evidence type="ECO:0000256" key="5">
    <source>
        <dbReference type="ARBA" id="ARBA00022692"/>
    </source>
</evidence>
<comment type="subcellular location">
    <subcellularLocation>
        <location evidence="1">Membrane</location>
        <topology evidence="1">Multi-pass membrane protein</topology>
    </subcellularLocation>
</comment>
<gene>
    <name evidence="11" type="ORF">GLOTRDRAFT_61585</name>
</gene>
<feature type="transmembrane region" description="Helical" evidence="9">
    <location>
        <begin position="353"/>
        <end position="370"/>
    </location>
</feature>
<accession>S7Q368</accession>
<evidence type="ECO:0000256" key="3">
    <source>
        <dbReference type="ARBA" id="ARBA00007282"/>
    </source>
</evidence>
<evidence type="ECO:0000256" key="7">
    <source>
        <dbReference type="ARBA" id="ARBA00023136"/>
    </source>
</evidence>
<keyword evidence="12" id="KW-1185">Reference proteome</keyword>
<evidence type="ECO:0000256" key="2">
    <source>
        <dbReference type="ARBA" id="ARBA00005179"/>
    </source>
</evidence>
<protein>
    <recommendedName>
        <fullName evidence="10">Wax synthase domain-containing protein</fullName>
    </recommendedName>
</protein>
<evidence type="ECO:0000256" key="8">
    <source>
        <dbReference type="SAM" id="MobiDB-lite"/>
    </source>
</evidence>
<dbReference type="GeneID" id="19307437"/>
<feature type="domain" description="Wax synthase" evidence="10">
    <location>
        <begin position="280"/>
        <end position="357"/>
    </location>
</feature>
<feature type="transmembrane region" description="Helical" evidence="9">
    <location>
        <begin position="59"/>
        <end position="83"/>
    </location>
</feature>
<proteinExistence type="inferred from homology"/>
<dbReference type="RefSeq" id="XP_007866772.1">
    <property type="nucleotide sequence ID" value="XM_007868581.1"/>
</dbReference>
<evidence type="ECO:0000256" key="4">
    <source>
        <dbReference type="ARBA" id="ARBA00022679"/>
    </source>
</evidence>